<evidence type="ECO:0000259" key="3">
    <source>
        <dbReference type="PROSITE" id="PS51747"/>
    </source>
</evidence>
<dbReference type="AlphaFoldDB" id="A0A327R1E4"/>
<dbReference type="SUPFAM" id="SSF53927">
    <property type="entry name" value="Cytidine deaminase-like"/>
    <property type="match status" value="1"/>
</dbReference>
<dbReference type="RefSeq" id="WP_111595828.1">
    <property type="nucleotide sequence ID" value="NZ_QLLL01000001.1"/>
</dbReference>
<reference evidence="4 5" key="1">
    <citation type="submission" date="2018-06" db="EMBL/GenBank/DDBJ databases">
        <title>Genomic Encyclopedia of Archaeal and Bacterial Type Strains, Phase II (KMG-II): from individual species to whole genera.</title>
        <authorList>
            <person name="Goeker M."/>
        </authorList>
    </citation>
    <scope>NUCLEOTIDE SEQUENCE [LARGE SCALE GENOMIC DNA]</scope>
    <source>
        <strain evidence="4 5">DSM 23857</strain>
    </source>
</reference>
<keyword evidence="5" id="KW-1185">Reference proteome</keyword>
<dbReference type="InterPro" id="IPR016193">
    <property type="entry name" value="Cytidine_deaminase-like"/>
</dbReference>
<evidence type="ECO:0000313" key="5">
    <source>
        <dbReference type="Proteomes" id="UP000249547"/>
    </source>
</evidence>
<dbReference type="OrthoDB" id="9802676at2"/>
<dbReference type="GO" id="GO:0008270">
    <property type="term" value="F:zinc ion binding"/>
    <property type="evidence" value="ECO:0007669"/>
    <property type="project" value="InterPro"/>
</dbReference>
<dbReference type="InterPro" id="IPR016192">
    <property type="entry name" value="APOBEC/CMP_deaminase_Zn-bd"/>
</dbReference>
<dbReference type="EMBL" id="QLLL01000001">
    <property type="protein sequence ID" value="RAJ10696.1"/>
    <property type="molecule type" value="Genomic_DNA"/>
</dbReference>
<dbReference type="Proteomes" id="UP000249547">
    <property type="component" value="Unassembled WGS sequence"/>
</dbReference>
<dbReference type="PROSITE" id="PS00903">
    <property type="entry name" value="CYT_DCMP_DEAMINASES_1"/>
    <property type="match status" value="1"/>
</dbReference>
<accession>A0A327R1E4</accession>
<dbReference type="PANTHER" id="PTHR11079">
    <property type="entry name" value="CYTOSINE DEAMINASE FAMILY MEMBER"/>
    <property type="match status" value="1"/>
</dbReference>
<dbReference type="PROSITE" id="PS51747">
    <property type="entry name" value="CYT_DCMP_DEAMINASES_2"/>
    <property type="match status" value="1"/>
</dbReference>
<dbReference type="InterPro" id="IPR002125">
    <property type="entry name" value="CMP_dCMP_dom"/>
</dbReference>
<comment type="caution">
    <text evidence="4">The sequence shown here is derived from an EMBL/GenBank/DDBJ whole genome shotgun (WGS) entry which is preliminary data.</text>
</comment>
<feature type="domain" description="CMP/dCMP-type deaminase" evidence="3">
    <location>
        <begin position="1"/>
        <end position="109"/>
    </location>
</feature>
<evidence type="ECO:0000256" key="2">
    <source>
        <dbReference type="ARBA" id="ARBA00022833"/>
    </source>
</evidence>
<proteinExistence type="predicted"/>
<keyword evidence="2" id="KW-0862">Zinc</keyword>
<evidence type="ECO:0000313" key="4">
    <source>
        <dbReference type="EMBL" id="RAJ10696.1"/>
    </source>
</evidence>
<evidence type="ECO:0000256" key="1">
    <source>
        <dbReference type="ARBA" id="ARBA00022723"/>
    </source>
</evidence>
<sequence>MHEKYMRECIRLGYEAMLLGNAPVGSILVYEDHIISSATEASRTTGDVTDHAEIIAIRKGLSFLTPQQLQSAVLYSTHEPCVMCAYAIRHYGIGTVVYGKPVPFAGGDTSNYNLLHDREHPRWNEPPGIIKGILQDECDKLSVAYEQHKEKKR</sequence>
<protein>
    <submittedName>
        <fullName evidence="4">tRNA(Adenine34) deaminase</fullName>
    </submittedName>
</protein>
<organism evidence="4 5">
    <name type="scientific">Chitinophaga skermanii</name>
    <dbReference type="NCBI Taxonomy" id="331697"/>
    <lineage>
        <taxon>Bacteria</taxon>
        <taxon>Pseudomonadati</taxon>
        <taxon>Bacteroidota</taxon>
        <taxon>Chitinophagia</taxon>
        <taxon>Chitinophagales</taxon>
        <taxon>Chitinophagaceae</taxon>
        <taxon>Chitinophaga</taxon>
    </lineage>
</organism>
<gene>
    <name evidence="4" type="ORF">LX64_00302</name>
</gene>
<dbReference type="GO" id="GO:0016787">
    <property type="term" value="F:hydrolase activity"/>
    <property type="evidence" value="ECO:0007669"/>
    <property type="project" value="InterPro"/>
</dbReference>
<dbReference type="Pfam" id="PF00383">
    <property type="entry name" value="dCMP_cyt_deam_1"/>
    <property type="match status" value="1"/>
</dbReference>
<dbReference type="Gene3D" id="3.40.140.10">
    <property type="entry name" value="Cytidine Deaminase, domain 2"/>
    <property type="match status" value="1"/>
</dbReference>
<dbReference type="CDD" id="cd01285">
    <property type="entry name" value="nucleoside_deaminase"/>
    <property type="match status" value="1"/>
</dbReference>
<dbReference type="PANTHER" id="PTHR11079:SF179">
    <property type="entry name" value="TRNA(ADENINE(34)) DEAMINASE, CHLOROPLASTIC"/>
    <property type="match status" value="1"/>
</dbReference>
<name>A0A327R1E4_9BACT</name>
<keyword evidence="1" id="KW-0479">Metal-binding</keyword>